<dbReference type="AlphaFoldDB" id="A0A0C3PVM5"/>
<accession>A0A0C3PVM5</accession>
<evidence type="ECO:0008006" key="3">
    <source>
        <dbReference type="Google" id="ProtNLM"/>
    </source>
</evidence>
<keyword evidence="2" id="KW-1185">Reference proteome</keyword>
<evidence type="ECO:0000313" key="2">
    <source>
        <dbReference type="Proteomes" id="UP000054248"/>
    </source>
</evidence>
<sequence length="326" mass="35685">MRLDPEHSQWITVDWSFSDSASAPSRSPSIFTGGFDKQGRPYLSRTFWSGYFKVLTSTSKACSMELYVPHQKTIKGFYYSFDTIQNGVMLHTAMDVASSQETDFVPRFVITTSTGSFQMWQKDRKLWLREEALAHIASAVYVKLPHLAGQNAIVSNPVARFSSQLGELARAPLSAVVGLSNIISSIYPSSASGNSTTLDERFGFRHLIVAATTFGKVIALDSTTGDVVWGQLLSISDVSGQPLNSDMALFATETETGGITSELFLIASSPVTYDSQSPKLCSQRHNSVLGNGSDAVNKFHRLQVSPIVEHRSTFSCTLEGTRQKDA</sequence>
<gene>
    <name evidence="1" type="ORF">M407DRAFT_224262</name>
</gene>
<dbReference type="HOGENOM" id="CLU_853079_0_0_1"/>
<dbReference type="InterPro" id="IPR026895">
    <property type="entry name" value="EMC1"/>
</dbReference>
<dbReference type="GO" id="GO:0072546">
    <property type="term" value="C:EMC complex"/>
    <property type="evidence" value="ECO:0007669"/>
    <property type="project" value="InterPro"/>
</dbReference>
<protein>
    <recommendedName>
        <fullName evidence="3">ER membrane protein complex subunit 1</fullName>
    </recommendedName>
</protein>
<dbReference type="GO" id="GO:0034975">
    <property type="term" value="P:protein folding in endoplasmic reticulum"/>
    <property type="evidence" value="ECO:0007669"/>
    <property type="project" value="TreeGrafter"/>
</dbReference>
<reference evidence="1 2" key="1">
    <citation type="submission" date="2014-04" db="EMBL/GenBank/DDBJ databases">
        <authorList>
            <consortium name="DOE Joint Genome Institute"/>
            <person name="Kuo A."/>
            <person name="Girlanda M."/>
            <person name="Perotto S."/>
            <person name="Kohler A."/>
            <person name="Nagy L.G."/>
            <person name="Floudas D."/>
            <person name="Copeland A."/>
            <person name="Barry K.W."/>
            <person name="Cichocki N."/>
            <person name="Veneault-Fourrey C."/>
            <person name="LaButti K."/>
            <person name="Lindquist E.A."/>
            <person name="Lipzen A."/>
            <person name="Lundell T."/>
            <person name="Morin E."/>
            <person name="Murat C."/>
            <person name="Sun H."/>
            <person name="Tunlid A."/>
            <person name="Henrissat B."/>
            <person name="Grigoriev I.V."/>
            <person name="Hibbett D.S."/>
            <person name="Martin F."/>
            <person name="Nordberg H.P."/>
            <person name="Cantor M.N."/>
            <person name="Hua S.X."/>
        </authorList>
    </citation>
    <scope>NUCLEOTIDE SEQUENCE [LARGE SCALE GENOMIC DNA]</scope>
    <source>
        <strain evidence="1 2">MUT 4182</strain>
    </source>
</reference>
<name>A0A0C3PVM5_9AGAM</name>
<dbReference type="OrthoDB" id="28092at2759"/>
<reference evidence="2" key="2">
    <citation type="submission" date="2015-01" db="EMBL/GenBank/DDBJ databases">
        <title>Evolutionary Origins and Diversification of the Mycorrhizal Mutualists.</title>
        <authorList>
            <consortium name="DOE Joint Genome Institute"/>
            <consortium name="Mycorrhizal Genomics Consortium"/>
            <person name="Kohler A."/>
            <person name="Kuo A."/>
            <person name="Nagy L.G."/>
            <person name="Floudas D."/>
            <person name="Copeland A."/>
            <person name="Barry K.W."/>
            <person name="Cichocki N."/>
            <person name="Veneault-Fourrey C."/>
            <person name="LaButti K."/>
            <person name="Lindquist E.A."/>
            <person name="Lipzen A."/>
            <person name="Lundell T."/>
            <person name="Morin E."/>
            <person name="Murat C."/>
            <person name="Riley R."/>
            <person name="Ohm R."/>
            <person name="Sun H."/>
            <person name="Tunlid A."/>
            <person name="Henrissat B."/>
            <person name="Grigoriev I.V."/>
            <person name="Hibbett D.S."/>
            <person name="Martin F."/>
        </authorList>
    </citation>
    <scope>NUCLEOTIDE SEQUENCE [LARGE SCALE GENOMIC DNA]</scope>
    <source>
        <strain evidence="2">MUT 4182</strain>
    </source>
</reference>
<dbReference type="EMBL" id="KN823246">
    <property type="protein sequence ID" value="KIO19020.1"/>
    <property type="molecule type" value="Genomic_DNA"/>
</dbReference>
<evidence type="ECO:0000313" key="1">
    <source>
        <dbReference type="EMBL" id="KIO19020.1"/>
    </source>
</evidence>
<dbReference type="PANTHER" id="PTHR21573:SF0">
    <property type="entry name" value="ER MEMBRANE PROTEIN COMPLEX SUBUNIT 1"/>
    <property type="match status" value="1"/>
</dbReference>
<dbReference type="PANTHER" id="PTHR21573">
    <property type="entry name" value="ER MEMBRANE PROTEIN COMPLEX SUBUNIT 1"/>
    <property type="match status" value="1"/>
</dbReference>
<organism evidence="1 2">
    <name type="scientific">Tulasnella calospora MUT 4182</name>
    <dbReference type="NCBI Taxonomy" id="1051891"/>
    <lineage>
        <taxon>Eukaryota</taxon>
        <taxon>Fungi</taxon>
        <taxon>Dikarya</taxon>
        <taxon>Basidiomycota</taxon>
        <taxon>Agaricomycotina</taxon>
        <taxon>Agaricomycetes</taxon>
        <taxon>Cantharellales</taxon>
        <taxon>Tulasnellaceae</taxon>
        <taxon>Tulasnella</taxon>
    </lineage>
</organism>
<proteinExistence type="predicted"/>
<dbReference type="Proteomes" id="UP000054248">
    <property type="component" value="Unassembled WGS sequence"/>
</dbReference>
<dbReference type="STRING" id="1051891.A0A0C3PVM5"/>